<reference evidence="1" key="2">
    <citation type="journal article" date="2023" name="Microbiol Resour">
        <title>Decontamination and Annotation of the Draft Genome Sequence of the Oomycete Lagenidium giganteum ARSEF 373.</title>
        <authorList>
            <person name="Morgan W.R."/>
            <person name="Tartar A."/>
        </authorList>
    </citation>
    <scope>NUCLEOTIDE SEQUENCE</scope>
    <source>
        <strain evidence="1">ARSEF 373</strain>
    </source>
</reference>
<protein>
    <submittedName>
        <fullName evidence="1">Uncharacterized protein</fullName>
    </submittedName>
</protein>
<organism evidence="1 2">
    <name type="scientific">Lagenidium giganteum</name>
    <dbReference type="NCBI Taxonomy" id="4803"/>
    <lineage>
        <taxon>Eukaryota</taxon>
        <taxon>Sar</taxon>
        <taxon>Stramenopiles</taxon>
        <taxon>Oomycota</taxon>
        <taxon>Peronosporomycetes</taxon>
        <taxon>Pythiales</taxon>
        <taxon>Pythiaceae</taxon>
    </lineage>
</organism>
<reference evidence="1" key="1">
    <citation type="submission" date="2022-11" db="EMBL/GenBank/DDBJ databases">
        <authorList>
            <person name="Morgan W.R."/>
            <person name="Tartar A."/>
        </authorList>
    </citation>
    <scope>NUCLEOTIDE SEQUENCE</scope>
    <source>
        <strain evidence="1">ARSEF 373</strain>
    </source>
</reference>
<name>A0AAV2YU76_9STRA</name>
<gene>
    <name evidence="1" type="ORF">N0F65_005782</name>
</gene>
<evidence type="ECO:0000313" key="1">
    <source>
        <dbReference type="EMBL" id="DAZ96784.1"/>
    </source>
</evidence>
<dbReference type="EMBL" id="DAKRPA010000156">
    <property type="protein sequence ID" value="DAZ96784.1"/>
    <property type="molecule type" value="Genomic_DNA"/>
</dbReference>
<dbReference type="Proteomes" id="UP001146120">
    <property type="component" value="Unassembled WGS sequence"/>
</dbReference>
<accession>A0AAV2YU76</accession>
<sequence>MLQVELEECVSAPLNRSLRARRRNTVNAYAQKQQEFKAWCDTCWFDSGYQVTVAKLNLFSMTKFSSVTTAMYVSAITDLYNVQHAMGINSAIHPRNAVVKALLGSLRREKYAKAKLEYVDRDIGTLLDGYCSADEQRMLAQQGSI</sequence>
<keyword evidence="2" id="KW-1185">Reference proteome</keyword>
<proteinExistence type="predicted"/>
<comment type="caution">
    <text evidence="1">The sequence shown here is derived from an EMBL/GenBank/DDBJ whole genome shotgun (WGS) entry which is preliminary data.</text>
</comment>
<evidence type="ECO:0000313" key="2">
    <source>
        <dbReference type="Proteomes" id="UP001146120"/>
    </source>
</evidence>
<dbReference type="AlphaFoldDB" id="A0AAV2YU76"/>